<accession>M3BV53</accession>
<reference evidence="4 5" key="1">
    <citation type="journal article" date="2012" name="PLoS Pathog.">
        <title>Diverse lifestyles and strategies of plant pathogenesis encoded in the genomes of eighteen Dothideomycetes fungi.</title>
        <authorList>
            <person name="Ohm R.A."/>
            <person name="Feau N."/>
            <person name="Henrissat B."/>
            <person name="Schoch C.L."/>
            <person name="Horwitz B.A."/>
            <person name="Barry K.W."/>
            <person name="Condon B.J."/>
            <person name="Copeland A.C."/>
            <person name="Dhillon B."/>
            <person name="Glaser F."/>
            <person name="Hesse C.N."/>
            <person name="Kosti I."/>
            <person name="LaButti K."/>
            <person name="Lindquist E.A."/>
            <person name="Lucas S."/>
            <person name="Salamov A.A."/>
            <person name="Bradshaw R.E."/>
            <person name="Ciuffetti L."/>
            <person name="Hamelin R.C."/>
            <person name="Kema G.H.J."/>
            <person name="Lawrence C."/>
            <person name="Scott J.A."/>
            <person name="Spatafora J.W."/>
            <person name="Turgeon B.G."/>
            <person name="de Wit P.J.G.M."/>
            <person name="Zhong S."/>
            <person name="Goodwin S.B."/>
            <person name="Grigoriev I.V."/>
        </authorList>
    </citation>
    <scope>NUCLEOTIDE SEQUENCE [LARGE SCALE GENOMIC DNA]</scope>
    <source>
        <strain evidence="4 5">SO2202</strain>
    </source>
</reference>
<dbReference type="HOGENOM" id="CLU_141181_2_2_1"/>
<dbReference type="eggNOG" id="ENOG502T760">
    <property type="taxonomic scope" value="Eukaryota"/>
</dbReference>
<organism evidence="4 5">
    <name type="scientific">Sphaerulina musiva (strain SO2202)</name>
    <name type="common">Poplar stem canker fungus</name>
    <name type="synonym">Septoria musiva</name>
    <dbReference type="NCBI Taxonomy" id="692275"/>
    <lineage>
        <taxon>Eukaryota</taxon>
        <taxon>Fungi</taxon>
        <taxon>Dikarya</taxon>
        <taxon>Ascomycota</taxon>
        <taxon>Pezizomycotina</taxon>
        <taxon>Dothideomycetes</taxon>
        <taxon>Dothideomycetidae</taxon>
        <taxon>Mycosphaerellales</taxon>
        <taxon>Mycosphaerellaceae</taxon>
        <taxon>Sphaerulina</taxon>
    </lineage>
</organism>
<protein>
    <submittedName>
        <fullName evidence="4">Hydrophobin_2-domain-containing protein</fullName>
    </submittedName>
</protein>
<evidence type="ECO:0000313" key="5">
    <source>
        <dbReference type="Proteomes" id="UP000016931"/>
    </source>
</evidence>
<dbReference type="RefSeq" id="XP_016759325.1">
    <property type="nucleotide sequence ID" value="XM_016901434.1"/>
</dbReference>
<dbReference type="AlphaFoldDB" id="M3BV53"/>
<dbReference type="OMA" id="GQKARCC"/>
<dbReference type="GO" id="GO:0005576">
    <property type="term" value="C:extracellular region"/>
    <property type="evidence" value="ECO:0007669"/>
    <property type="project" value="InterPro"/>
</dbReference>
<feature type="signal peptide" evidence="3">
    <location>
        <begin position="1"/>
        <end position="17"/>
    </location>
</feature>
<name>M3BV53_SPHMS</name>
<sequence length="112" mass="11416">MRFFTFVATTLAAVAMASPVPDSQGGYSAHGGSGQGGWNGHAEPLCPAGLASNPQCCQVDVGGVLDLTCQTAPGNPHNIDQFQQACASIGRSPQCCSISLLGNELLCNNPLP</sequence>
<dbReference type="Gene3D" id="3.20.120.10">
    <property type="entry name" value="Hydrophobin"/>
    <property type="match status" value="1"/>
</dbReference>
<dbReference type="CDD" id="cd23508">
    <property type="entry name" value="hydrophobin_II"/>
    <property type="match status" value="1"/>
</dbReference>
<evidence type="ECO:0000313" key="4">
    <source>
        <dbReference type="EMBL" id="EMF11204.1"/>
    </source>
</evidence>
<keyword evidence="2" id="KW-1015">Disulfide bond</keyword>
<keyword evidence="5" id="KW-1185">Reference proteome</keyword>
<dbReference type="PANTHER" id="PTHR42341">
    <property type="entry name" value="HYDROPHOBIN"/>
    <property type="match status" value="1"/>
</dbReference>
<dbReference type="Proteomes" id="UP000016931">
    <property type="component" value="Unassembled WGS sequence"/>
</dbReference>
<feature type="chain" id="PRO_5004032361" evidence="3">
    <location>
        <begin position="18"/>
        <end position="112"/>
    </location>
</feature>
<dbReference type="Pfam" id="PF06766">
    <property type="entry name" value="Hydrophobin_2"/>
    <property type="match status" value="1"/>
</dbReference>
<evidence type="ECO:0000256" key="1">
    <source>
        <dbReference type="ARBA" id="ARBA00009576"/>
    </source>
</evidence>
<evidence type="ECO:0000256" key="3">
    <source>
        <dbReference type="SAM" id="SignalP"/>
    </source>
</evidence>
<gene>
    <name evidence="4" type="ORF">SEPMUDRAFT_118504</name>
</gene>
<keyword evidence="3" id="KW-0732">Signal</keyword>
<dbReference type="PANTHER" id="PTHR42341:SF1">
    <property type="entry name" value="HYDROPHOBIN"/>
    <property type="match status" value="1"/>
</dbReference>
<dbReference type="EMBL" id="KB456266">
    <property type="protein sequence ID" value="EMF11204.1"/>
    <property type="molecule type" value="Genomic_DNA"/>
</dbReference>
<proteinExistence type="inferred from homology"/>
<dbReference type="GeneID" id="27898571"/>
<dbReference type="InterPro" id="IPR036686">
    <property type="entry name" value="Class_II_Hydrophobin_sf"/>
</dbReference>
<dbReference type="SUPFAM" id="SSF101751">
    <property type="entry name" value="Hydrophobin II, HfbII"/>
    <property type="match status" value="1"/>
</dbReference>
<evidence type="ECO:0000256" key="2">
    <source>
        <dbReference type="ARBA" id="ARBA00023157"/>
    </source>
</evidence>
<dbReference type="STRING" id="692275.M3BV53"/>
<comment type="similarity">
    <text evidence="1">Belongs to the cerato-ulmin hydrophobin family.</text>
</comment>
<dbReference type="OrthoDB" id="4500971at2759"/>
<dbReference type="InterPro" id="IPR010636">
    <property type="entry name" value="Class_II_hydrophobin"/>
</dbReference>